<name>A0A3M9NDP0_9BACT</name>
<dbReference type="InterPro" id="IPR011991">
    <property type="entry name" value="ArsR-like_HTH"/>
</dbReference>
<reference evidence="5 6" key="1">
    <citation type="submission" date="2018-11" db="EMBL/GenBank/DDBJ databases">
        <title>Draft genome sequence of Ferruginibacter sp. BO-59.</title>
        <authorList>
            <person name="Im W.T."/>
        </authorList>
    </citation>
    <scope>NUCLEOTIDE SEQUENCE [LARGE SCALE GENOMIC DNA]</scope>
    <source>
        <strain evidence="5 6">BO-59</strain>
    </source>
</reference>
<keyword evidence="6" id="KW-1185">Reference proteome</keyword>
<evidence type="ECO:0000256" key="3">
    <source>
        <dbReference type="ARBA" id="ARBA00023163"/>
    </source>
</evidence>
<evidence type="ECO:0000259" key="4">
    <source>
        <dbReference type="PROSITE" id="PS50987"/>
    </source>
</evidence>
<evidence type="ECO:0000313" key="6">
    <source>
        <dbReference type="Proteomes" id="UP000267223"/>
    </source>
</evidence>
<dbReference type="GO" id="GO:0003700">
    <property type="term" value="F:DNA-binding transcription factor activity"/>
    <property type="evidence" value="ECO:0007669"/>
    <property type="project" value="InterPro"/>
</dbReference>
<keyword evidence="3" id="KW-0804">Transcription</keyword>
<dbReference type="InterPro" id="IPR036388">
    <property type="entry name" value="WH-like_DNA-bd_sf"/>
</dbReference>
<organism evidence="5 6">
    <name type="scientific">Hanamia caeni</name>
    <dbReference type="NCBI Taxonomy" id="2294116"/>
    <lineage>
        <taxon>Bacteria</taxon>
        <taxon>Pseudomonadati</taxon>
        <taxon>Bacteroidota</taxon>
        <taxon>Chitinophagia</taxon>
        <taxon>Chitinophagales</taxon>
        <taxon>Chitinophagaceae</taxon>
        <taxon>Hanamia</taxon>
    </lineage>
</organism>
<evidence type="ECO:0000313" key="5">
    <source>
        <dbReference type="EMBL" id="RNI35841.1"/>
    </source>
</evidence>
<dbReference type="PANTHER" id="PTHR43132">
    <property type="entry name" value="ARSENICAL RESISTANCE OPERON REPRESSOR ARSR-RELATED"/>
    <property type="match status" value="1"/>
</dbReference>
<dbReference type="Gene3D" id="1.10.10.10">
    <property type="entry name" value="Winged helix-like DNA-binding domain superfamily/Winged helix DNA-binding domain"/>
    <property type="match status" value="1"/>
</dbReference>
<accession>A0A3M9NDP0</accession>
<dbReference type="GO" id="GO:0003677">
    <property type="term" value="F:DNA binding"/>
    <property type="evidence" value="ECO:0007669"/>
    <property type="project" value="UniProtKB-KW"/>
</dbReference>
<dbReference type="PANTHER" id="PTHR43132:SF2">
    <property type="entry name" value="ARSENICAL RESISTANCE OPERON REPRESSOR ARSR-RELATED"/>
    <property type="match status" value="1"/>
</dbReference>
<sequence>MDYLKIKKAALVLRALNHKLRQQILKTIDEQKRITVTELYVKLRLEQSVASQHLAILRKADIVNTVREGKFIFYTINEERIGDINKFVKDLVG</sequence>
<dbReference type="Proteomes" id="UP000267223">
    <property type="component" value="Unassembled WGS sequence"/>
</dbReference>
<dbReference type="NCBIfam" id="NF033788">
    <property type="entry name" value="HTH_metalloreg"/>
    <property type="match status" value="1"/>
</dbReference>
<proteinExistence type="predicted"/>
<dbReference type="PROSITE" id="PS50987">
    <property type="entry name" value="HTH_ARSR_2"/>
    <property type="match status" value="1"/>
</dbReference>
<dbReference type="SUPFAM" id="SSF46785">
    <property type="entry name" value="Winged helix' DNA-binding domain"/>
    <property type="match status" value="1"/>
</dbReference>
<dbReference type="InterPro" id="IPR001845">
    <property type="entry name" value="HTH_ArsR_DNA-bd_dom"/>
</dbReference>
<keyword evidence="1" id="KW-0805">Transcription regulation</keyword>
<evidence type="ECO:0000256" key="2">
    <source>
        <dbReference type="ARBA" id="ARBA00023125"/>
    </source>
</evidence>
<dbReference type="CDD" id="cd00090">
    <property type="entry name" value="HTH_ARSR"/>
    <property type="match status" value="1"/>
</dbReference>
<protein>
    <submittedName>
        <fullName evidence="5">Transcriptional regulator</fullName>
    </submittedName>
</protein>
<dbReference type="SMART" id="SM00418">
    <property type="entry name" value="HTH_ARSR"/>
    <property type="match status" value="1"/>
</dbReference>
<evidence type="ECO:0000256" key="1">
    <source>
        <dbReference type="ARBA" id="ARBA00023015"/>
    </source>
</evidence>
<dbReference type="PRINTS" id="PR00778">
    <property type="entry name" value="HTHARSR"/>
</dbReference>
<dbReference type="OrthoDB" id="9798835at2"/>
<dbReference type="InterPro" id="IPR036390">
    <property type="entry name" value="WH_DNA-bd_sf"/>
</dbReference>
<keyword evidence="2" id="KW-0238">DNA-binding</keyword>
<feature type="domain" description="HTH arsR-type" evidence="4">
    <location>
        <begin position="1"/>
        <end position="93"/>
    </location>
</feature>
<dbReference type="Pfam" id="PF01022">
    <property type="entry name" value="HTH_5"/>
    <property type="match status" value="1"/>
</dbReference>
<dbReference type="InterPro" id="IPR051011">
    <property type="entry name" value="Metal_resp_trans_reg"/>
</dbReference>
<comment type="caution">
    <text evidence="5">The sequence shown here is derived from an EMBL/GenBank/DDBJ whole genome shotgun (WGS) entry which is preliminary data.</text>
</comment>
<dbReference type="EMBL" id="RJJR01000009">
    <property type="protein sequence ID" value="RNI35841.1"/>
    <property type="molecule type" value="Genomic_DNA"/>
</dbReference>
<gene>
    <name evidence="5" type="ORF">EFY79_12475</name>
</gene>
<dbReference type="AlphaFoldDB" id="A0A3M9NDP0"/>